<gene>
    <name evidence="2" type="ORF">H9889_09685</name>
</gene>
<evidence type="ECO:0000313" key="3">
    <source>
        <dbReference type="Proteomes" id="UP000823934"/>
    </source>
</evidence>
<keyword evidence="1" id="KW-1133">Transmembrane helix</keyword>
<reference evidence="2" key="2">
    <citation type="submission" date="2021-04" db="EMBL/GenBank/DDBJ databases">
        <authorList>
            <person name="Gilroy R."/>
        </authorList>
    </citation>
    <scope>NUCLEOTIDE SEQUENCE</scope>
    <source>
        <strain evidence="2">CHK160-9182</strain>
    </source>
</reference>
<evidence type="ECO:0000256" key="1">
    <source>
        <dbReference type="SAM" id="Phobius"/>
    </source>
</evidence>
<dbReference type="AlphaFoldDB" id="A0A9D1TV86"/>
<feature type="transmembrane region" description="Helical" evidence="1">
    <location>
        <begin position="84"/>
        <end position="100"/>
    </location>
</feature>
<proteinExistence type="predicted"/>
<dbReference type="EMBL" id="DXHP01000209">
    <property type="protein sequence ID" value="HIW07577.1"/>
    <property type="molecule type" value="Genomic_DNA"/>
</dbReference>
<name>A0A9D1TV86_9GAMM</name>
<dbReference type="Proteomes" id="UP000823934">
    <property type="component" value="Unassembled WGS sequence"/>
</dbReference>
<evidence type="ECO:0000313" key="2">
    <source>
        <dbReference type="EMBL" id="HIW07577.1"/>
    </source>
</evidence>
<keyword evidence="1" id="KW-0812">Transmembrane</keyword>
<organism evidence="2 3">
    <name type="scientific">Candidatus Ignatzschineria merdigallinarum</name>
    <dbReference type="NCBI Taxonomy" id="2838621"/>
    <lineage>
        <taxon>Bacteria</taxon>
        <taxon>Pseudomonadati</taxon>
        <taxon>Pseudomonadota</taxon>
        <taxon>Gammaproteobacteria</taxon>
        <taxon>Cardiobacteriales</taxon>
        <taxon>Ignatzschineriaceae</taxon>
        <taxon>Ignatzschineria</taxon>
    </lineage>
</organism>
<keyword evidence="1" id="KW-0472">Membrane</keyword>
<evidence type="ECO:0008006" key="4">
    <source>
        <dbReference type="Google" id="ProtNLM"/>
    </source>
</evidence>
<feature type="transmembrane region" description="Helical" evidence="1">
    <location>
        <begin position="56"/>
        <end position="72"/>
    </location>
</feature>
<comment type="caution">
    <text evidence="2">The sequence shown here is derived from an EMBL/GenBank/DDBJ whole genome shotgun (WGS) entry which is preliminary data.</text>
</comment>
<feature type="transmembrane region" description="Helical" evidence="1">
    <location>
        <begin position="106"/>
        <end position="127"/>
    </location>
</feature>
<accession>A0A9D1TV86</accession>
<sequence length="149" mass="16854">MILFVLLWGSAAIFTRWGLDNASVFLLLLWRYGVAFAGLVLIVFKGIDPTTMSMLGIWYAIGALLCITIGTLMQKRIAQKPQRILPLQYAITIVICLLFLPTEEIYSTFSLGFWVPALCWCLNAVSFNHRFYKVVKESPRISVLGLFSQ</sequence>
<feature type="transmembrane region" description="Helical" evidence="1">
    <location>
        <begin position="24"/>
        <end position="44"/>
    </location>
</feature>
<protein>
    <recommendedName>
        <fullName evidence="4">EamA domain-containing protein</fullName>
    </recommendedName>
</protein>
<feature type="non-terminal residue" evidence="2">
    <location>
        <position position="1"/>
    </location>
</feature>
<reference evidence="2" key="1">
    <citation type="journal article" date="2021" name="PeerJ">
        <title>Extensive microbial diversity within the chicken gut microbiome revealed by metagenomics and culture.</title>
        <authorList>
            <person name="Gilroy R."/>
            <person name="Ravi A."/>
            <person name="Getino M."/>
            <person name="Pursley I."/>
            <person name="Horton D.L."/>
            <person name="Alikhan N.F."/>
            <person name="Baker D."/>
            <person name="Gharbi K."/>
            <person name="Hall N."/>
            <person name="Watson M."/>
            <person name="Adriaenssens E.M."/>
            <person name="Foster-Nyarko E."/>
            <person name="Jarju S."/>
            <person name="Secka A."/>
            <person name="Antonio M."/>
            <person name="Oren A."/>
            <person name="Chaudhuri R.R."/>
            <person name="La Ragione R."/>
            <person name="Hildebrand F."/>
            <person name="Pallen M.J."/>
        </authorList>
    </citation>
    <scope>NUCLEOTIDE SEQUENCE</scope>
    <source>
        <strain evidence="2">CHK160-9182</strain>
    </source>
</reference>